<dbReference type="InterPro" id="IPR015915">
    <property type="entry name" value="Kelch-typ_b-propeller"/>
</dbReference>
<dbReference type="Gene3D" id="2.120.10.80">
    <property type="entry name" value="Kelch-type beta propeller"/>
    <property type="match status" value="1"/>
</dbReference>
<dbReference type="Proteomes" id="UP000281553">
    <property type="component" value="Unassembled WGS sequence"/>
</dbReference>
<keyword evidence="1" id="KW-0880">Kelch repeat</keyword>
<keyword evidence="2" id="KW-0677">Repeat</keyword>
<evidence type="ECO:0000313" key="3">
    <source>
        <dbReference type="EMBL" id="VDK35067.1"/>
    </source>
</evidence>
<proteinExistence type="predicted"/>
<name>A0A3P6PQN2_DIBLA</name>
<protein>
    <submittedName>
        <fullName evidence="3">Uncharacterized protein</fullName>
    </submittedName>
</protein>
<sequence length="129" mass="14168">MVSLENGRVLILGGFTENYALTLVECAVLPTDDWRANTAGTSDPFWHLLAPMHEARASSGACALHGRVFVAGGVDSDHAILWSVEYFEAPKDDIGAGYWTVVQRMNEPRDTFSLLALDDRLYAFGTYSP</sequence>
<dbReference type="PANTHER" id="PTHR45632">
    <property type="entry name" value="LD33804P"/>
    <property type="match status" value="1"/>
</dbReference>
<keyword evidence="4" id="KW-1185">Reference proteome</keyword>
<accession>A0A3P6PQN2</accession>
<gene>
    <name evidence="3" type="ORF">DILT_LOCUS650</name>
</gene>
<dbReference type="AlphaFoldDB" id="A0A3P6PQN2"/>
<reference evidence="3 4" key="1">
    <citation type="submission" date="2018-11" db="EMBL/GenBank/DDBJ databases">
        <authorList>
            <consortium name="Pathogen Informatics"/>
        </authorList>
    </citation>
    <scope>NUCLEOTIDE SEQUENCE [LARGE SCALE GENOMIC DNA]</scope>
</reference>
<evidence type="ECO:0000256" key="1">
    <source>
        <dbReference type="ARBA" id="ARBA00022441"/>
    </source>
</evidence>
<evidence type="ECO:0000256" key="2">
    <source>
        <dbReference type="ARBA" id="ARBA00022737"/>
    </source>
</evidence>
<dbReference type="PANTHER" id="PTHR45632:SF3">
    <property type="entry name" value="KELCH-LIKE PROTEIN 32"/>
    <property type="match status" value="1"/>
</dbReference>
<dbReference type="SMR" id="A0A3P6PQN2"/>
<dbReference type="EMBL" id="UYRU01002997">
    <property type="protein sequence ID" value="VDK35067.1"/>
    <property type="molecule type" value="Genomic_DNA"/>
</dbReference>
<dbReference type="SUPFAM" id="SSF117281">
    <property type="entry name" value="Kelch motif"/>
    <property type="match status" value="1"/>
</dbReference>
<evidence type="ECO:0000313" key="4">
    <source>
        <dbReference type="Proteomes" id="UP000281553"/>
    </source>
</evidence>
<dbReference type="OrthoDB" id="1022638at2759"/>
<organism evidence="3 4">
    <name type="scientific">Dibothriocephalus latus</name>
    <name type="common">Fish tapeworm</name>
    <name type="synonym">Diphyllobothrium latum</name>
    <dbReference type="NCBI Taxonomy" id="60516"/>
    <lineage>
        <taxon>Eukaryota</taxon>
        <taxon>Metazoa</taxon>
        <taxon>Spiralia</taxon>
        <taxon>Lophotrochozoa</taxon>
        <taxon>Platyhelminthes</taxon>
        <taxon>Cestoda</taxon>
        <taxon>Eucestoda</taxon>
        <taxon>Diphyllobothriidea</taxon>
        <taxon>Diphyllobothriidae</taxon>
        <taxon>Dibothriocephalus</taxon>
    </lineage>
</organism>